<reference evidence="2" key="1">
    <citation type="journal article" date="2009" name="PLoS Genet.">
        <title>Sequencing, mapping, and analysis of 27,455 maize full-length cDNAs.</title>
        <authorList>
            <person name="Soderlund C."/>
            <person name="Descour A."/>
            <person name="Kudrna D."/>
            <person name="Bomhoff M."/>
            <person name="Boyd L."/>
            <person name="Currie J."/>
            <person name="Angelova A."/>
            <person name="Collura K."/>
            <person name="Wissotski M."/>
            <person name="Ashley E."/>
            <person name="Morrow D."/>
            <person name="Fernandes J."/>
            <person name="Walbot V."/>
            <person name="Yu Y."/>
        </authorList>
    </citation>
    <scope>NUCLEOTIDE SEQUENCE</scope>
    <source>
        <strain evidence="2">B73</strain>
    </source>
</reference>
<accession>B8A3I7</accession>
<feature type="compositionally biased region" description="Basic residues" evidence="1">
    <location>
        <begin position="14"/>
        <end position="23"/>
    </location>
</feature>
<reference evidence="2" key="2">
    <citation type="submission" date="2012-06" db="EMBL/GenBank/DDBJ databases">
        <authorList>
            <person name="Yu Y."/>
            <person name="Currie J."/>
            <person name="Lomeli R."/>
            <person name="Angelova A."/>
            <person name="Collura K."/>
            <person name="Wissotski M."/>
            <person name="Campos D."/>
            <person name="Kudrna D."/>
            <person name="Golser W."/>
            <person name="Ashely E."/>
            <person name="Descour A."/>
            <person name="Fernandes J."/>
            <person name="Soderlund C."/>
            <person name="Walbot V."/>
        </authorList>
    </citation>
    <scope>NUCLEOTIDE SEQUENCE</scope>
    <source>
        <strain evidence="2">B73</strain>
    </source>
</reference>
<dbReference type="EMBL" id="BT085436">
    <property type="protein sequence ID" value="ACR35789.1"/>
    <property type="molecule type" value="mRNA"/>
</dbReference>
<name>B8A3I7_MAIZE</name>
<feature type="region of interest" description="Disordered" evidence="1">
    <location>
        <begin position="1"/>
        <end position="59"/>
    </location>
</feature>
<dbReference type="AlphaFoldDB" id="B8A3I7"/>
<proteinExistence type="evidence at transcript level"/>
<evidence type="ECO:0000313" key="2">
    <source>
        <dbReference type="EMBL" id="ACL54736.1"/>
    </source>
</evidence>
<protein>
    <submittedName>
        <fullName evidence="2">Uncharacterized protein</fullName>
    </submittedName>
</protein>
<evidence type="ECO:0000256" key="1">
    <source>
        <dbReference type="SAM" id="MobiDB-lite"/>
    </source>
</evidence>
<sequence length="93" mass="10261">MYRLGQKTLGKLQPHLRRRRGRLKSPSLDGRQLVLPPGRESAGDVGDSGEASGAELGRRHERPLAALAAHDDLVVLPESPRHLLEKVSVFRHS</sequence>
<organism evidence="2">
    <name type="scientific">Zea mays</name>
    <name type="common">Maize</name>
    <dbReference type="NCBI Taxonomy" id="4577"/>
    <lineage>
        <taxon>Eukaryota</taxon>
        <taxon>Viridiplantae</taxon>
        <taxon>Streptophyta</taxon>
        <taxon>Embryophyta</taxon>
        <taxon>Tracheophyta</taxon>
        <taxon>Spermatophyta</taxon>
        <taxon>Magnoliopsida</taxon>
        <taxon>Liliopsida</taxon>
        <taxon>Poales</taxon>
        <taxon>Poaceae</taxon>
        <taxon>PACMAD clade</taxon>
        <taxon>Panicoideae</taxon>
        <taxon>Andropogonodae</taxon>
        <taxon>Andropogoneae</taxon>
        <taxon>Tripsacinae</taxon>
        <taxon>Zea</taxon>
    </lineage>
</organism>
<dbReference type="EMBL" id="BT056129">
    <property type="protein sequence ID" value="ACL54736.1"/>
    <property type="molecule type" value="mRNA"/>
</dbReference>